<dbReference type="PROSITE" id="PS51782">
    <property type="entry name" value="LYSM"/>
    <property type="match status" value="1"/>
</dbReference>
<evidence type="ECO:0000313" key="2">
    <source>
        <dbReference type="EMBL" id="SDP95120.1"/>
    </source>
</evidence>
<dbReference type="CDD" id="cd00118">
    <property type="entry name" value="LysM"/>
    <property type="match status" value="1"/>
</dbReference>
<keyword evidence="3" id="KW-1185">Reference proteome</keyword>
<reference evidence="3" key="1">
    <citation type="submission" date="2016-10" db="EMBL/GenBank/DDBJ databases">
        <authorList>
            <person name="Varghese N."/>
            <person name="Submissions S."/>
        </authorList>
    </citation>
    <scope>NUCLEOTIDE SEQUENCE [LARGE SCALE GENOMIC DNA]</scope>
    <source>
        <strain evidence="3">DSM 17101</strain>
    </source>
</reference>
<proteinExistence type="predicted"/>
<dbReference type="InterPro" id="IPR036779">
    <property type="entry name" value="LysM_dom_sf"/>
</dbReference>
<evidence type="ECO:0000259" key="1">
    <source>
        <dbReference type="PROSITE" id="PS51782"/>
    </source>
</evidence>
<dbReference type="Gene3D" id="3.10.350.10">
    <property type="entry name" value="LysM domain"/>
    <property type="match status" value="1"/>
</dbReference>
<dbReference type="EMBL" id="FNJL01000075">
    <property type="protein sequence ID" value="SDP95120.1"/>
    <property type="molecule type" value="Genomic_DNA"/>
</dbReference>
<feature type="domain" description="LysM" evidence="1">
    <location>
        <begin position="158"/>
        <end position="207"/>
    </location>
</feature>
<name>A0A1H0WWZ9_9BURK</name>
<dbReference type="AlphaFoldDB" id="A0A1H0WWZ9"/>
<accession>A0A1H0WWZ9</accession>
<sequence>MVGTITQRDANGFVVGIRQPKATGSAAQAPDGSLAAALTNQATQATSNDARYDRTFVNDANGTAVFVSQGGFNDKTEVNSSIANPASGYQGGVTGSALTPGHVQRQLVANGEVLARYGDAPTQEENTPQTNNPAYVDTADFRLQAAQIRPRHKSLDPVAYTVVGGETLKDIARNVLGDASLWWRIADANSLAVSGDGQLTAGQTLTVPKLSLNANGVETFQPYDPSQATGSMDPVLPVPANGGGCGGVGQIIMIVVAVVAAYFTAGAAAELLGAAFAPAAGAVGVTVGSTTLTATGAFIASAIGGAVGSIASQAVGIAIGAQSDFSWKGVALSALGGGISSGLAGTQLLHGSDFGVSVARAAVGNALSQGIGVVTGLQDRFDWRSVAASAAGAGVAWGMNNALGLTDAKGERIAQPINTEMVAKATLSGFAAGLTTAVARGGRVSVQQIATDAFGNAIGGAFADKMSAQARELKYRESTAFNDSKDGYFQVPENMSAYRTEFVKYPSIQVADASDLIPAGDRTVIQSDSSAPNSAWTEGQEKALEEIVIKAKRIVGPIGDEVGATMGASLLLPASVIHGATQFASDQVWTSLNLLTGNVLAEKNSSARDAVARNNALVQSLVALPQKASAMALRAMTGNWRGMEPLNLDQVNALNARGDSLGAKVLFGQSALNVIAVGTGVAGIARSGIWAGSSARAGTILPASESVGTNIGAAPKISSQFGNVEFNRPYTASLDSGLPPGLNPVPENKLALWADYLTKRGVKLEIGTDEAYRVLNERGAQGLFMKELVDIDTNAFRRTIYLPENPNASVFYEEGLHALDSLKGRPSRMDVNGINIDAYEYRAKSILLDASPKRFTYEEFKELGQHLELVKQNRYGN</sequence>
<dbReference type="Proteomes" id="UP000199317">
    <property type="component" value="Unassembled WGS sequence"/>
</dbReference>
<gene>
    <name evidence="2" type="ORF">SAMN04489708_1752</name>
</gene>
<protein>
    <submittedName>
        <fullName evidence="2">LysM domain-containing protein</fullName>
    </submittedName>
</protein>
<dbReference type="InterPro" id="IPR018392">
    <property type="entry name" value="LysM"/>
</dbReference>
<dbReference type="Pfam" id="PF01476">
    <property type="entry name" value="LysM"/>
    <property type="match status" value="1"/>
</dbReference>
<evidence type="ECO:0000313" key="3">
    <source>
        <dbReference type="Proteomes" id="UP000199317"/>
    </source>
</evidence>
<organism evidence="2 3">
    <name type="scientific">Paracidovorax cattleyae</name>
    <dbReference type="NCBI Taxonomy" id="80868"/>
    <lineage>
        <taxon>Bacteria</taxon>
        <taxon>Pseudomonadati</taxon>
        <taxon>Pseudomonadota</taxon>
        <taxon>Betaproteobacteria</taxon>
        <taxon>Burkholderiales</taxon>
        <taxon>Comamonadaceae</taxon>
        <taxon>Paracidovorax</taxon>
    </lineage>
</organism>